<dbReference type="GO" id="GO:0046872">
    <property type="term" value="F:metal ion binding"/>
    <property type="evidence" value="ECO:0007669"/>
    <property type="project" value="UniProtKB-KW"/>
</dbReference>
<dbReference type="GO" id="GO:0022900">
    <property type="term" value="P:electron transport chain"/>
    <property type="evidence" value="ECO:0007669"/>
    <property type="project" value="InterPro"/>
</dbReference>
<dbReference type="EMBL" id="LNQE01000712">
    <property type="protein sequence ID" value="KUG25337.1"/>
    <property type="molecule type" value="Genomic_DNA"/>
</dbReference>
<evidence type="ECO:0000256" key="10">
    <source>
        <dbReference type="ARBA" id="ARBA00023004"/>
    </source>
</evidence>
<proteinExistence type="inferred from homology"/>
<evidence type="ECO:0000256" key="5">
    <source>
        <dbReference type="ARBA" id="ARBA00022617"/>
    </source>
</evidence>
<evidence type="ECO:0000256" key="9">
    <source>
        <dbReference type="ARBA" id="ARBA00022989"/>
    </source>
</evidence>
<dbReference type="SUPFAM" id="SSF48695">
    <property type="entry name" value="Multiheme cytochromes"/>
    <property type="match status" value="1"/>
</dbReference>
<keyword evidence="11 12" id="KW-0472">Membrane</keyword>
<reference evidence="14" key="1">
    <citation type="journal article" date="2015" name="Proc. Natl. Acad. Sci. U.S.A.">
        <title>Networks of energetic and metabolic interactions define dynamics in microbial communities.</title>
        <authorList>
            <person name="Embree M."/>
            <person name="Liu J.K."/>
            <person name="Al-Bassam M.M."/>
            <person name="Zengler K."/>
        </authorList>
    </citation>
    <scope>NUCLEOTIDE SEQUENCE</scope>
</reference>
<evidence type="ECO:0000256" key="4">
    <source>
        <dbReference type="ARBA" id="ARBA00022475"/>
    </source>
</evidence>
<evidence type="ECO:0000256" key="2">
    <source>
        <dbReference type="ARBA" id="ARBA00007395"/>
    </source>
</evidence>
<dbReference type="InterPro" id="IPR005126">
    <property type="entry name" value="NapC/NirT_cyt_c_N"/>
</dbReference>
<evidence type="ECO:0000256" key="7">
    <source>
        <dbReference type="ARBA" id="ARBA00022723"/>
    </source>
</evidence>
<dbReference type="Gene3D" id="1.10.3820.10">
    <property type="entry name" value="Di-heme elbow motif domain"/>
    <property type="match status" value="1"/>
</dbReference>
<keyword evidence="9 12" id="KW-1133">Transmembrane helix</keyword>
<keyword evidence="5" id="KW-0349">Heme</keyword>
<comment type="caution">
    <text evidence="14">The sequence shown here is derived from an EMBL/GenBank/DDBJ whole genome shotgun (WGS) entry which is preliminary data.</text>
</comment>
<dbReference type="InterPro" id="IPR017571">
    <property type="entry name" value="NrfH"/>
</dbReference>
<dbReference type="PANTHER" id="PTHR30333">
    <property type="entry name" value="CYTOCHROME C-TYPE PROTEIN"/>
    <property type="match status" value="1"/>
</dbReference>
<gene>
    <name evidence="14" type="ORF">ASZ90_004844</name>
</gene>
<evidence type="ECO:0000256" key="8">
    <source>
        <dbReference type="ARBA" id="ARBA00022982"/>
    </source>
</evidence>
<comment type="similarity">
    <text evidence="2">Belongs to the NapC/NirT/NrfH family.</text>
</comment>
<keyword evidence="7" id="KW-0479">Metal-binding</keyword>
<dbReference type="NCBIfam" id="TIGR03153">
    <property type="entry name" value="cytochr_NrfH"/>
    <property type="match status" value="1"/>
</dbReference>
<dbReference type="AlphaFoldDB" id="A0A0W8FX12"/>
<evidence type="ECO:0000256" key="11">
    <source>
        <dbReference type="ARBA" id="ARBA00023136"/>
    </source>
</evidence>
<sequence>MSQQKIEKRNILSKILHVFKPPPRWRFPVIILLGIFFGIGLHIFYISNAVSYLSDDPMACINCHVMTPQYATWERSSHAKVATCNDCHVPQDHIVRTYYFKAMDGLRHATMFTFRLEPQVIRIKSAGMEAVQQNCVRCHSNQIHPIGLRAINNRSVEDQRPGYCWDCHREVPHGRVKGLSSTPYAQTPQYEEITPGWMKKFFAKEY</sequence>
<evidence type="ECO:0000256" key="1">
    <source>
        <dbReference type="ARBA" id="ARBA00004236"/>
    </source>
</evidence>
<evidence type="ECO:0000259" key="13">
    <source>
        <dbReference type="Pfam" id="PF03264"/>
    </source>
</evidence>
<dbReference type="GO" id="GO:0009055">
    <property type="term" value="F:electron transfer activity"/>
    <property type="evidence" value="ECO:0007669"/>
    <property type="project" value="TreeGrafter"/>
</dbReference>
<organism evidence="14">
    <name type="scientific">hydrocarbon metagenome</name>
    <dbReference type="NCBI Taxonomy" id="938273"/>
    <lineage>
        <taxon>unclassified sequences</taxon>
        <taxon>metagenomes</taxon>
        <taxon>ecological metagenomes</taxon>
    </lineage>
</organism>
<dbReference type="InterPro" id="IPR036280">
    <property type="entry name" value="Multihaem_cyt_sf"/>
</dbReference>
<dbReference type="InterPro" id="IPR038266">
    <property type="entry name" value="NapC/NirT_cytc_sf"/>
</dbReference>
<evidence type="ECO:0000313" key="14">
    <source>
        <dbReference type="EMBL" id="KUG25337.1"/>
    </source>
</evidence>
<comment type="subcellular location">
    <subcellularLocation>
        <location evidence="1">Cell membrane</location>
    </subcellularLocation>
</comment>
<dbReference type="GO" id="GO:0009061">
    <property type="term" value="P:anaerobic respiration"/>
    <property type="evidence" value="ECO:0007669"/>
    <property type="project" value="TreeGrafter"/>
</dbReference>
<feature type="transmembrane region" description="Helical" evidence="12">
    <location>
        <begin position="25"/>
        <end position="45"/>
    </location>
</feature>
<keyword evidence="3" id="KW-0813">Transport</keyword>
<evidence type="ECO:0000256" key="6">
    <source>
        <dbReference type="ARBA" id="ARBA00022692"/>
    </source>
</evidence>
<dbReference type="PANTHER" id="PTHR30333:SF1">
    <property type="entry name" value="CYTOCHROME C-TYPE PROTEIN NAPC"/>
    <property type="match status" value="1"/>
</dbReference>
<dbReference type="Pfam" id="PF03264">
    <property type="entry name" value="Cytochrom_NNT"/>
    <property type="match status" value="1"/>
</dbReference>
<dbReference type="InterPro" id="IPR051174">
    <property type="entry name" value="Cytochrome_c-type_ET"/>
</dbReference>
<keyword evidence="6 12" id="KW-0812">Transmembrane</keyword>
<evidence type="ECO:0000256" key="3">
    <source>
        <dbReference type="ARBA" id="ARBA00022448"/>
    </source>
</evidence>
<feature type="domain" description="NapC/NirT cytochrome c N-terminal" evidence="13">
    <location>
        <begin position="29"/>
        <end position="175"/>
    </location>
</feature>
<keyword evidence="8" id="KW-0249">Electron transport</keyword>
<keyword evidence="4" id="KW-1003">Cell membrane</keyword>
<keyword evidence="10" id="KW-0408">Iron</keyword>
<protein>
    <submittedName>
        <fullName evidence="14">Cytochrome c nitrite reductase, small subunit nrfh</fullName>
    </submittedName>
</protein>
<accession>A0A0W8FX12</accession>
<evidence type="ECO:0000256" key="12">
    <source>
        <dbReference type="SAM" id="Phobius"/>
    </source>
</evidence>
<name>A0A0W8FX12_9ZZZZ</name>
<dbReference type="GO" id="GO:0005886">
    <property type="term" value="C:plasma membrane"/>
    <property type="evidence" value="ECO:0007669"/>
    <property type="project" value="UniProtKB-SubCell"/>
</dbReference>